<accession>A0AAV7JM50</accession>
<dbReference type="Proteomes" id="UP001165289">
    <property type="component" value="Unassembled WGS sequence"/>
</dbReference>
<keyword evidence="2" id="KW-1185">Reference proteome</keyword>
<name>A0AAV7JM50_9METZ</name>
<proteinExistence type="predicted"/>
<sequence length="359" mass="40777">MCQEAYRFGPKKHEPQQIRHKSVGRLVENSPQQFVKLCNKCFLKVGRGIRHECSSSNAVTNTRHCLDSSSLNKSASSSVPSVSLELSDMLQIKTEGNLSNNDLKSVISILRGLDFGQGFLKVTIQPELSNSVCELAIIWLSPVPENYHNLKSIYSSHEIRRLILDLNISLTIDIKAALIAFGIMPGRHPCPWCTWDERNNLDDIEKWELRGSTQHAAQYEEFCREYGGLKENSKLCKGVDNPTVFQDADILPIENMVILNLAELHLLLGVSQILYDVIVESMSEDEIQIHQDTLKSHHHFNKVWRRYTFDEDTEGYGEGLFNAVCEFNFISLTTDNAADVWKGYKMKTRSSAIDKINDK</sequence>
<comment type="caution">
    <text evidence="1">The sequence shown here is derived from an EMBL/GenBank/DDBJ whole genome shotgun (WGS) entry which is preliminary data.</text>
</comment>
<gene>
    <name evidence="1" type="ORF">LOD99_6253</name>
</gene>
<evidence type="ECO:0000313" key="1">
    <source>
        <dbReference type="EMBL" id="KAI6650038.1"/>
    </source>
</evidence>
<evidence type="ECO:0000313" key="2">
    <source>
        <dbReference type="Proteomes" id="UP001165289"/>
    </source>
</evidence>
<protein>
    <submittedName>
        <fullName evidence="1">Uncharacterized protein</fullName>
    </submittedName>
</protein>
<organism evidence="1 2">
    <name type="scientific">Oopsacas minuta</name>
    <dbReference type="NCBI Taxonomy" id="111878"/>
    <lineage>
        <taxon>Eukaryota</taxon>
        <taxon>Metazoa</taxon>
        <taxon>Porifera</taxon>
        <taxon>Hexactinellida</taxon>
        <taxon>Hexasterophora</taxon>
        <taxon>Lyssacinosida</taxon>
        <taxon>Leucopsacidae</taxon>
        <taxon>Oopsacas</taxon>
    </lineage>
</organism>
<reference evidence="1 2" key="1">
    <citation type="journal article" date="2023" name="BMC Biol.">
        <title>The compact genome of the sponge Oopsacas minuta (Hexactinellida) is lacking key metazoan core genes.</title>
        <authorList>
            <person name="Santini S."/>
            <person name="Schenkelaars Q."/>
            <person name="Jourda C."/>
            <person name="Duchesne M."/>
            <person name="Belahbib H."/>
            <person name="Rocher C."/>
            <person name="Selva M."/>
            <person name="Riesgo A."/>
            <person name="Vervoort M."/>
            <person name="Leys S.P."/>
            <person name="Kodjabachian L."/>
            <person name="Le Bivic A."/>
            <person name="Borchiellini C."/>
            <person name="Claverie J.M."/>
            <person name="Renard E."/>
        </authorList>
    </citation>
    <scope>NUCLEOTIDE SEQUENCE [LARGE SCALE GENOMIC DNA]</scope>
    <source>
        <strain evidence="1">SPO-2</strain>
    </source>
</reference>
<dbReference type="AlphaFoldDB" id="A0AAV7JM50"/>
<dbReference type="EMBL" id="JAKMXF010000315">
    <property type="protein sequence ID" value="KAI6650038.1"/>
    <property type="molecule type" value="Genomic_DNA"/>
</dbReference>